<dbReference type="Pfam" id="PF13483">
    <property type="entry name" value="Lactamase_B_3"/>
    <property type="match status" value="1"/>
</dbReference>
<keyword evidence="3" id="KW-1185">Reference proteome</keyword>
<reference evidence="3" key="1">
    <citation type="submission" date="2019-09" db="EMBL/GenBank/DDBJ databases">
        <title>Antimicrobial potential of Antarctic Bacteria.</title>
        <authorList>
            <person name="Benaud N."/>
            <person name="Edwards R.J."/>
            <person name="Ferrari B.C."/>
        </authorList>
    </citation>
    <scope>NUCLEOTIDE SEQUENCE [LARGE SCALE GENOMIC DNA]</scope>
    <source>
        <strain evidence="3">SPB151</strain>
    </source>
</reference>
<reference evidence="2 3" key="2">
    <citation type="journal article" date="2020" name="Microbiol. Resour. Announc.">
        <title>Antarctic desert soil bacteria exhibit high novel natural product potential, evaluated through long-read genome sequencing and comparative genomics.</title>
        <authorList>
            <person name="Benaud N."/>
            <person name="Edwards R.J."/>
            <person name="Amos T.G."/>
            <person name="D'Agostino P.M."/>
            <person name="Gutierrez-Chavez C."/>
            <person name="Montgomery K."/>
            <person name="Nicetic I."/>
            <person name="Ferrari B.C."/>
        </authorList>
    </citation>
    <scope>NUCLEOTIDE SEQUENCE [LARGE SCALE GENOMIC DNA]</scope>
    <source>
        <strain evidence="2 3">SPB151</strain>
    </source>
</reference>
<protein>
    <submittedName>
        <fullName evidence="2">MBL fold metallo-hydrolase</fullName>
    </submittedName>
</protein>
<keyword evidence="2" id="KW-0378">Hydrolase</keyword>
<dbReference type="InterPro" id="IPR001279">
    <property type="entry name" value="Metallo-B-lactamas"/>
</dbReference>
<evidence type="ECO:0000313" key="3">
    <source>
        <dbReference type="Proteomes" id="UP000515563"/>
    </source>
</evidence>
<evidence type="ECO:0000259" key="1">
    <source>
        <dbReference type="SMART" id="SM00849"/>
    </source>
</evidence>
<proteinExistence type="predicted"/>
<dbReference type="GO" id="GO:0016787">
    <property type="term" value="F:hydrolase activity"/>
    <property type="evidence" value="ECO:0007669"/>
    <property type="project" value="UniProtKB-KW"/>
</dbReference>
<dbReference type="PANTHER" id="PTHR43546">
    <property type="entry name" value="UPF0173 METAL-DEPENDENT HYDROLASE MJ1163-RELATED"/>
    <property type="match status" value="1"/>
</dbReference>
<name>A0A7G6X2L1_9ACTN</name>
<dbReference type="InterPro" id="IPR050114">
    <property type="entry name" value="UPF0173_UPF0282_UlaG_hydrolase"/>
</dbReference>
<feature type="domain" description="Metallo-beta-lactamase" evidence="1">
    <location>
        <begin position="59"/>
        <end position="276"/>
    </location>
</feature>
<organism evidence="2 3">
    <name type="scientific">Kribbella qitaiheensis</name>
    <dbReference type="NCBI Taxonomy" id="1544730"/>
    <lineage>
        <taxon>Bacteria</taxon>
        <taxon>Bacillati</taxon>
        <taxon>Actinomycetota</taxon>
        <taxon>Actinomycetes</taxon>
        <taxon>Propionibacteriales</taxon>
        <taxon>Kribbellaceae</taxon>
        <taxon>Kribbella</taxon>
    </lineage>
</organism>
<dbReference type="Proteomes" id="UP000515563">
    <property type="component" value="Chromosome"/>
</dbReference>
<evidence type="ECO:0000313" key="2">
    <source>
        <dbReference type="EMBL" id="QNE20476.1"/>
    </source>
</evidence>
<dbReference type="EMBL" id="CP043661">
    <property type="protein sequence ID" value="QNE20476.1"/>
    <property type="molecule type" value="Genomic_DNA"/>
</dbReference>
<sequence length="319" mass="33449">MSVSRRGILLGGTATTAAAVAGAAGVRVAGGADAATGVSGAATGLSATAREPVEFTWWGNHAWQIRSGAHVVLTDPWLTRFRTGTYSAEAADPATRIVSSPAVIDRYVTTADAILVHHGHYDHIPDVPYIARKTKATVLGNETHLNLLRALRAPSDQLSQVSGGEYLPFEGFTVEVFRSVHSCGGKRHQFAFPGTRPGAVPARPRTIADLVEGGTLAYVLTIGGLRILSLSTAGFDPAALRDLQVDVVLAAPGGEPGVTDRLLATLQPVKTVIATHWDDFDQPLDKPAVDWGGLAKLRTSVAAAGAEFVVVDHLQSTTL</sequence>
<dbReference type="InterPro" id="IPR036866">
    <property type="entry name" value="RibonucZ/Hydroxyglut_hydro"/>
</dbReference>
<gene>
    <name evidence="2" type="ORF">F1D05_24390</name>
</gene>
<dbReference type="RefSeq" id="WP_185442756.1">
    <property type="nucleotide sequence ID" value="NZ_CP043661.1"/>
</dbReference>
<dbReference type="SMART" id="SM00849">
    <property type="entry name" value="Lactamase_B"/>
    <property type="match status" value="1"/>
</dbReference>
<dbReference type="KEGG" id="kqi:F1D05_24390"/>
<dbReference type="SUPFAM" id="SSF56281">
    <property type="entry name" value="Metallo-hydrolase/oxidoreductase"/>
    <property type="match status" value="1"/>
</dbReference>
<accession>A0A7G6X2L1</accession>
<dbReference type="Gene3D" id="3.60.15.10">
    <property type="entry name" value="Ribonuclease Z/Hydroxyacylglutathione hydrolase-like"/>
    <property type="match status" value="1"/>
</dbReference>
<dbReference type="PANTHER" id="PTHR43546:SF3">
    <property type="entry name" value="UPF0173 METAL-DEPENDENT HYDROLASE MJ1163"/>
    <property type="match status" value="1"/>
</dbReference>
<dbReference type="AlphaFoldDB" id="A0A7G6X2L1"/>
<dbReference type="PROSITE" id="PS51318">
    <property type="entry name" value="TAT"/>
    <property type="match status" value="1"/>
</dbReference>
<dbReference type="InterPro" id="IPR006311">
    <property type="entry name" value="TAT_signal"/>
</dbReference>